<evidence type="ECO:0008006" key="3">
    <source>
        <dbReference type="Google" id="ProtNLM"/>
    </source>
</evidence>
<organism evidence="1 2">
    <name type="scientific">Photorhabdus aegyptia</name>
    <dbReference type="NCBI Taxonomy" id="2805098"/>
    <lineage>
        <taxon>Bacteria</taxon>
        <taxon>Pseudomonadati</taxon>
        <taxon>Pseudomonadota</taxon>
        <taxon>Gammaproteobacteria</taxon>
        <taxon>Enterobacterales</taxon>
        <taxon>Morganellaceae</taxon>
        <taxon>Photorhabdus</taxon>
    </lineage>
</organism>
<keyword evidence="2" id="KW-1185">Reference proteome</keyword>
<sequence>MKNIDPKLYQHTPTVNVYDNRGLTIRNIDFHRSVAGGDTDTRITRHQYDVRGHLSQSIDPRLYDAKQANSSINPNFIWQYSLTGDTLRTESADAGHTVALNDIEGRQVLIVTATGAIQTRQYEANTFIQ</sequence>
<dbReference type="PATRIC" id="fig|1393736.3.peg.2490"/>
<dbReference type="EMBL" id="JFGV01000034">
    <property type="protein sequence ID" value="EYU14972.1"/>
    <property type="molecule type" value="Genomic_DNA"/>
</dbReference>
<evidence type="ECO:0000313" key="1">
    <source>
        <dbReference type="EMBL" id="EYU14972.1"/>
    </source>
</evidence>
<reference evidence="1 2" key="1">
    <citation type="submission" date="2014-03" db="EMBL/GenBank/DDBJ databases">
        <title>Draft Genome of Photorhabdus luminescens BA1, an Egyptian Isolate.</title>
        <authorList>
            <person name="Ghazal S."/>
            <person name="Hurst S.G.IV."/>
            <person name="Morris K."/>
            <person name="Thomas K."/>
            <person name="Tisa L.S."/>
        </authorList>
    </citation>
    <scope>NUCLEOTIDE SEQUENCE [LARGE SCALE GENOMIC DNA]</scope>
    <source>
        <strain evidence="1 2">BA1</strain>
    </source>
</reference>
<comment type="caution">
    <text evidence="1">The sequence shown here is derived from an EMBL/GenBank/DDBJ whole genome shotgun (WGS) entry which is preliminary data.</text>
</comment>
<name>A0A022PFS6_9GAMM</name>
<dbReference type="RefSeq" id="WP_036779283.1">
    <property type="nucleotide sequence ID" value="NZ_CAWLTM010000081.1"/>
</dbReference>
<dbReference type="Gene3D" id="2.180.10.10">
    <property type="entry name" value="RHS repeat-associated core"/>
    <property type="match status" value="1"/>
</dbReference>
<protein>
    <recommendedName>
        <fullName evidence="3">RHS repeat protein</fullName>
    </recommendedName>
</protein>
<evidence type="ECO:0000313" key="2">
    <source>
        <dbReference type="Proteomes" id="UP000023464"/>
    </source>
</evidence>
<dbReference type="Proteomes" id="UP000023464">
    <property type="component" value="Unassembled WGS sequence"/>
</dbReference>
<dbReference type="AlphaFoldDB" id="A0A022PFS6"/>
<accession>A0A022PFS6</accession>
<gene>
    <name evidence="1" type="ORF">BA1DRAFT_02440</name>
</gene>
<proteinExistence type="predicted"/>